<comment type="caution">
    <text evidence="1">The sequence shown here is derived from an EMBL/GenBank/DDBJ whole genome shotgun (WGS) entry which is preliminary data.</text>
</comment>
<reference evidence="2" key="1">
    <citation type="submission" date="2017-09" db="EMBL/GenBank/DDBJ databases">
        <title>Depth-based differentiation of microbial function through sediment-hosted aquifers and enrichment of novel symbionts in the deep terrestrial subsurface.</title>
        <authorList>
            <person name="Probst A.J."/>
            <person name="Ladd B."/>
            <person name="Jarett J.K."/>
            <person name="Geller-Mcgrath D.E."/>
            <person name="Sieber C.M.K."/>
            <person name="Emerson J.B."/>
            <person name="Anantharaman K."/>
            <person name="Thomas B.C."/>
            <person name="Malmstrom R."/>
            <person name="Stieglmeier M."/>
            <person name="Klingl A."/>
            <person name="Woyke T."/>
            <person name="Ryan C.M."/>
            <person name="Banfield J.F."/>
        </authorList>
    </citation>
    <scope>NUCLEOTIDE SEQUENCE [LARGE SCALE GENOMIC DNA]</scope>
</reference>
<name>A0A2H0XCT4_UNCKA</name>
<protein>
    <submittedName>
        <fullName evidence="1">Uncharacterized protein</fullName>
    </submittedName>
</protein>
<gene>
    <name evidence="1" type="ORF">COT50_00245</name>
</gene>
<proteinExistence type="predicted"/>
<evidence type="ECO:0000313" key="1">
    <source>
        <dbReference type="EMBL" id="PIS22750.1"/>
    </source>
</evidence>
<sequence>MQSLSDTKVKQKYLDPTMFGNLVWDYKMLPQEFFDILENKRVLGNFNQDWAIGRVLEHTNYYDAMGLVSLPTLHARWSSVESRIFNKELAHGYNYLLQRQALSATR</sequence>
<evidence type="ECO:0000313" key="2">
    <source>
        <dbReference type="Proteomes" id="UP000231252"/>
    </source>
</evidence>
<accession>A0A2H0XCT4</accession>
<dbReference type="AlphaFoldDB" id="A0A2H0XCT4"/>
<dbReference type="Proteomes" id="UP000231252">
    <property type="component" value="Unassembled WGS sequence"/>
</dbReference>
<dbReference type="EMBL" id="PEYU01000003">
    <property type="protein sequence ID" value="PIS22750.1"/>
    <property type="molecule type" value="Genomic_DNA"/>
</dbReference>
<organism evidence="1 2">
    <name type="scientific">candidate division WWE3 bacterium CG08_land_8_20_14_0_20_41_10</name>
    <dbReference type="NCBI Taxonomy" id="1975085"/>
    <lineage>
        <taxon>Bacteria</taxon>
        <taxon>Katanobacteria</taxon>
    </lineage>
</organism>